<gene>
    <name evidence="1" type="ORF">EEDITHA_LOCUS12097</name>
</gene>
<proteinExistence type="predicted"/>
<accession>A0AAU9UG08</accession>
<keyword evidence="2" id="KW-1185">Reference proteome</keyword>
<sequence>MRSGEEMNAFTGEGFRDWKNSKTRIEYHENSDFHKTNVIHFKARAVVHGSVDQRLIKQLDEEIVYWKKNLHRVIANIKSLAKRGLPFRGNLERIGDPHN</sequence>
<name>A0AAU9UG08_EUPED</name>
<organism evidence="1 2">
    <name type="scientific">Euphydryas editha</name>
    <name type="common">Edith's checkerspot</name>
    <dbReference type="NCBI Taxonomy" id="104508"/>
    <lineage>
        <taxon>Eukaryota</taxon>
        <taxon>Metazoa</taxon>
        <taxon>Ecdysozoa</taxon>
        <taxon>Arthropoda</taxon>
        <taxon>Hexapoda</taxon>
        <taxon>Insecta</taxon>
        <taxon>Pterygota</taxon>
        <taxon>Neoptera</taxon>
        <taxon>Endopterygota</taxon>
        <taxon>Lepidoptera</taxon>
        <taxon>Glossata</taxon>
        <taxon>Ditrysia</taxon>
        <taxon>Papilionoidea</taxon>
        <taxon>Nymphalidae</taxon>
        <taxon>Nymphalinae</taxon>
        <taxon>Euphydryas</taxon>
    </lineage>
</organism>
<dbReference type="AlphaFoldDB" id="A0AAU9UG08"/>
<evidence type="ECO:0000313" key="2">
    <source>
        <dbReference type="Proteomes" id="UP001153954"/>
    </source>
</evidence>
<protein>
    <submittedName>
        <fullName evidence="1">Uncharacterized protein</fullName>
    </submittedName>
</protein>
<comment type="caution">
    <text evidence="1">The sequence shown here is derived from an EMBL/GenBank/DDBJ whole genome shotgun (WGS) entry which is preliminary data.</text>
</comment>
<evidence type="ECO:0000313" key="1">
    <source>
        <dbReference type="EMBL" id="CAH2096801.1"/>
    </source>
</evidence>
<dbReference type="EMBL" id="CAKOGL010000017">
    <property type="protein sequence ID" value="CAH2096801.1"/>
    <property type="molecule type" value="Genomic_DNA"/>
</dbReference>
<dbReference type="Proteomes" id="UP001153954">
    <property type="component" value="Unassembled WGS sequence"/>
</dbReference>
<reference evidence="1" key="1">
    <citation type="submission" date="2022-03" db="EMBL/GenBank/DDBJ databases">
        <authorList>
            <person name="Tunstrom K."/>
        </authorList>
    </citation>
    <scope>NUCLEOTIDE SEQUENCE</scope>
</reference>